<dbReference type="SUPFAM" id="SSF69737">
    <property type="entry name" value="Urease metallochaperone UreE, C-terminal domain"/>
    <property type="match status" value="1"/>
</dbReference>
<sequence>MKARLNHFLPAKLSVGTKNPLVMRANDIPPEDTMLSATTIVRKPAVRQDAVVDTVTLDHAAREVDRADLTAEGGLSFTLALPKAAALEDGDAVRLTDGRLVAIRAAAEPLLEVRAGSPARLMRLAWQLGGSHVPAEIGADVLYVPDSPAVAELVRGQGCAATPVTRAFKPERAAHDHSQCGHDHHAAHDHDHDHAHGHKDHDHHGHEHPHVHPHVHGPNCKHDH</sequence>
<accession>A0ABQ4RZT5</accession>
<reference evidence="8" key="2">
    <citation type="submission" date="2021-08" db="EMBL/GenBank/DDBJ databases">
        <authorList>
            <person name="Tani A."/>
            <person name="Ola A."/>
            <person name="Ogura Y."/>
            <person name="Katsura K."/>
            <person name="Hayashi T."/>
        </authorList>
    </citation>
    <scope>NUCLEOTIDE SEQUENCE</scope>
    <source>
        <strain evidence="8">DSM 19015</strain>
    </source>
</reference>
<name>A0ABQ4RZT5_9HYPH</name>
<keyword evidence="3 5" id="KW-0533">Nickel</keyword>
<dbReference type="SUPFAM" id="SSF69287">
    <property type="entry name" value="Urease metallochaperone UreE, N-terminal domain"/>
    <property type="match status" value="1"/>
</dbReference>
<dbReference type="Pfam" id="PF02814">
    <property type="entry name" value="UreE_N"/>
    <property type="match status" value="1"/>
</dbReference>
<dbReference type="EMBL" id="BPQP01000056">
    <property type="protein sequence ID" value="GJD96206.1"/>
    <property type="molecule type" value="Genomic_DNA"/>
</dbReference>
<dbReference type="Proteomes" id="UP001055125">
    <property type="component" value="Unassembled WGS sequence"/>
</dbReference>
<feature type="domain" description="UreE urease accessory N-terminal" evidence="7">
    <location>
        <begin position="34"/>
        <end position="101"/>
    </location>
</feature>
<comment type="caution">
    <text evidence="8">The sequence shown here is derived from an EMBL/GenBank/DDBJ whole genome shotgun (WGS) entry which is preliminary data.</text>
</comment>
<evidence type="ECO:0000259" key="7">
    <source>
        <dbReference type="SMART" id="SM00988"/>
    </source>
</evidence>
<evidence type="ECO:0000256" key="6">
    <source>
        <dbReference type="SAM" id="MobiDB-lite"/>
    </source>
</evidence>
<evidence type="ECO:0000313" key="8">
    <source>
        <dbReference type="EMBL" id="GJD96206.1"/>
    </source>
</evidence>
<dbReference type="Gene3D" id="3.30.70.790">
    <property type="entry name" value="UreE, C-terminal domain"/>
    <property type="match status" value="1"/>
</dbReference>
<reference evidence="8" key="1">
    <citation type="journal article" date="2021" name="Front. Microbiol.">
        <title>Comprehensive Comparative Genomics and Phenotyping of Methylobacterium Species.</title>
        <authorList>
            <person name="Alessa O."/>
            <person name="Ogura Y."/>
            <person name="Fujitani Y."/>
            <person name="Takami H."/>
            <person name="Hayashi T."/>
            <person name="Sahin N."/>
            <person name="Tani A."/>
        </authorList>
    </citation>
    <scope>NUCLEOTIDE SEQUENCE</scope>
    <source>
        <strain evidence="8">DSM 19015</strain>
    </source>
</reference>
<keyword evidence="9" id="KW-1185">Reference proteome</keyword>
<evidence type="ECO:0000256" key="1">
    <source>
        <dbReference type="ARBA" id="ARBA00004496"/>
    </source>
</evidence>
<dbReference type="InterPro" id="IPR007864">
    <property type="entry name" value="UreE_C_dom"/>
</dbReference>
<dbReference type="InterPro" id="IPR004029">
    <property type="entry name" value="UreE_N"/>
</dbReference>
<comment type="similarity">
    <text evidence="5">Belongs to the UreE family.</text>
</comment>
<dbReference type="HAMAP" id="MF_00822">
    <property type="entry name" value="UreE"/>
    <property type="match status" value="1"/>
</dbReference>
<evidence type="ECO:0000313" key="9">
    <source>
        <dbReference type="Proteomes" id="UP001055125"/>
    </source>
</evidence>
<evidence type="ECO:0000256" key="2">
    <source>
        <dbReference type="ARBA" id="ARBA00022490"/>
    </source>
</evidence>
<proteinExistence type="inferred from homology"/>
<dbReference type="SMART" id="SM00988">
    <property type="entry name" value="UreE_N"/>
    <property type="match status" value="1"/>
</dbReference>
<feature type="compositionally biased region" description="Basic and acidic residues" evidence="6">
    <location>
        <begin position="171"/>
        <end position="210"/>
    </location>
</feature>
<comment type="subcellular location">
    <subcellularLocation>
        <location evidence="1 5">Cytoplasm</location>
    </subcellularLocation>
</comment>
<dbReference type="Pfam" id="PF05194">
    <property type="entry name" value="UreE_C"/>
    <property type="match status" value="1"/>
</dbReference>
<evidence type="ECO:0000256" key="4">
    <source>
        <dbReference type="ARBA" id="ARBA00023186"/>
    </source>
</evidence>
<protein>
    <recommendedName>
        <fullName evidence="5">Urease accessory protein UreE</fullName>
    </recommendedName>
</protein>
<keyword evidence="2 5" id="KW-0963">Cytoplasm</keyword>
<organism evidence="8 9">
    <name type="scientific">Methylobacterium iners</name>
    <dbReference type="NCBI Taxonomy" id="418707"/>
    <lineage>
        <taxon>Bacteria</taxon>
        <taxon>Pseudomonadati</taxon>
        <taxon>Pseudomonadota</taxon>
        <taxon>Alphaproteobacteria</taxon>
        <taxon>Hyphomicrobiales</taxon>
        <taxon>Methylobacteriaceae</taxon>
        <taxon>Methylobacterium</taxon>
    </lineage>
</organism>
<dbReference type="InterPro" id="IPR012406">
    <property type="entry name" value="UreE"/>
</dbReference>
<evidence type="ECO:0000256" key="3">
    <source>
        <dbReference type="ARBA" id="ARBA00022596"/>
    </source>
</evidence>
<dbReference type="InterPro" id="IPR036118">
    <property type="entry name" value="UreE_N_sf"/>
</dbReference>
<gene>
    <name evidence="5 8" type="primary">ureE</name>
    <name evidence="8" type="ORF">OCOJLMKI_3425</name>
</gene>
<evidence type="ECO:0000256" key="5">
    <source>
        <dbReference type="HAMAP-Rule" id="MF_00822"/>
    </source>
</evidence>
<keyword evidence="4 5" id="KW-0143">Chaperone</keyword>
<dbReference type="Gene3D" id="2.60.260.20">
    <property type="entry name" value="Urease metallochaperone UreE, N-terminal domain"/>
    <property type="match status" value="1"/>
</dbReference>
<comment type="function">
    <text evidence="5">Involved in urease metallocenter assembly. Binds nickel. Probably functions as a nickel donor during metallocenter assembly.</text>
</comment>
<feature type="region of interest" description="Disordered" evidence="6">
    <location>
        <begin position="171"/>
        <end position="224"/>
    </location>
</feature>